<gene>
    <name evidence="2" type="ORF">PHLGIDRAFT_130480</name>
</gene>
<feature type="region of interest" description="Disordered" evidence="1">
    <location>
        <begin position="104"/>
        <end position="150"/>
    </location>
</feature>
<dbReference type="PANTHER" id="PTHR12507">
    <property type="entry name" value="REDUCED GROWTH PHENOTYPE 1 RGP1, YEAST -RELATED"/>
    <property type="match status" value="1"/>
</dbReference>
<organism evidence="2 3">
    <name type="scientific">Phlebiopsis gigantea (strain 11061_1 CR5-6)</name>
    <name type="common">White-rot fungus</name>
    <name type="synonym">Peniophora gigantea</name>
    <dbReference type="NCBI Taxonomy" id="745531"/>
    <lineage>
        <taxon>Eukaryota</taxon>
        <taxon>Fungi</taxon>
        <taxon>Dikarya</taxon>
        <taxon>Basidiomycota</taxon>
        <taxon>Agaricomycotina</taxon>
        <taxon>Agaricomycetes</taxon>
        <taxon>Polyporales</taxon>
        <taxon>Phanerochaetaceae</taxon>
        <taxon>Phlebiopsis</taxon>
    </lineage>
</organism>
<evidence type="ECO:0008006" key="4">
    <source>
        <dbReference type="Google" id="ProtNLM"/>
    </source>
</evidence>
<accession>A0A0C3S148</accession>
<evidence type="ECO:0000313" key="2">
    <source>
        <dbReference type="EMBL" id="KIP02877.1"/>
    </source>
</evidence>
<feature type="compositionally biased region" description="Low complexity" evidence="1">
    <location>
        <begin position="415"/>
        <end position="437"/>
    </location>
</feature>
<protein>
    <recommendedName>
        <fullName evidence="4">Rgp1-domain-containing protein</fullName>
    </recommendedName>
</protein>
<evidence type="ECO:0000313" key="3">
    <source>
        <dbReference type="Proteomes" id="UP000053257"/>
    </source>
</evidence>
<feature type="compositionally biased region" description="Polar residues" evidence="1">
    <location>
        <begin position="128"/>
        <end position="143"/>
    </location>
</feature>
<evidence type="ECO:0000256" key="1">
    <source>
        <dbReference type="SAM" id="MobiDB-lite"/>
    </source>
</evidence>
<dbReference type="EMBL" id="KN840647">
    <property type="protein sequence ID" value="KIP02877.1"/>
    <property type="molecule type" value="Genomic_DNA"/>
</dbReference>
<name>A0A0C3S148_PHLG1</name>
<dbReference type="HOGENOM" id="CLU_005984_0_0_1"/>
<dbReference type="Proteomes" id="UP000053257">
    <property type="component" value="Unassembled WGS sequence"/>
</dbReference>
<dbReference type="OrthoDB" id="1918at2759"/>
<sequence length="854" mass="90980">MAESATIDEAIRVTVTPSQASYFAGEVFSVTVTVANIRRPEAPSPAQSSSQSVTYGHKRGAHSVSYVPMARPPTSPGMRTALPVIPPHPASSTSLVARRGLVGNSKSIKGADRPSQPGDASRKVAPTKSLSVSLGTQDFQSNGLDDWKGKSPVRTVRTLEPPIFSNVTSRIPSPLGRSATVPQNHPHARKQSILDGQPQVQDLKPSEHPPLGLTPNPSTSTFSLSLDPITEGFVSPVSPATPDVLSPTNRFAQLATYVTVPDTIKQNGAKVAFQANGQARRPLHLGIGLGLPPARQPRTMKPASLSTQNNELILYSYAQLLGTVTLLPSSDSQMSLEQTRNFNALRRELQTAKAMGGGNMNIASNSPRALASGGRLPASAHHTRSASLSSGLFSLLSSSSPPPYPPQPHRVSGHARSPSASSGFLSSSSSTSNQGSGASLAVLMEEDAGDSGTPLPTFDVPPAMLAIDLSLEPGESRSFSSSPSAYDLRWPILSRLQSLVSKATVTDVQDSTKSPSKIASRSEPASTHDSDGLQAYARMLLSATHTSSTPYPYDLPRGKTMGPFALQIRPDEYDEDPGCRESIEILTRNPKKVSYDVHKDGVKVAVLTFTKSAYRLGETVLGVVQLNTRASKAKVLKLSAYLESHETLPSSLSSASPSQASQTRRVHAESHSSFVASTLRTTFSLDIPSDASPAFQVSLSSADYAKPGGLEWKIRLCLLVSISSGDAQAADASVRLKHLTRDGPRGEWGTSWTAAKSMAPLERRTSLVTANGNVLASQKSQSWVSFFSSAFLGSSEPTEARVHDGDEDLDEEDDELLTEGDWMEVRAEMVECEVPIRVWAGNTAYKASSVVFEV</sequence>
<feature type="region of interest" description="Disordered" evidence="1">
    <location>
        <begin position="165"/>
        <end position="190"/>
    </location>
</feature>
<keyword evidence="3" id="KW-1185">Reference proteome</keyword>
<dbReference type="STRING" id="745531.A0A0C3S148"/>
<feature type="region of interest" description="Disordered" evidence="1">
    <location>
        <begin position="355"/>
        <end position="383"/>
    </location>
</feature>
<reference evidence="2 3" key="1">
    <citation type="journal article" date="2014" name="PLoS Genet.">
        <title>Analysis of the Phlebiopsis gigantea genome, transcriptome and secretome provides insight into its pioneer colonization strategies of wood.</title>
        <authorList>
            <person name="Hori C."/>
            <person name="Ishida T."/>
            <person name="Igarashi K."/>
            <person name="Samejima M."/>
            <person name="Suzuki H."/>
            <person name="Master E."/>
            <person name="Ferreira P."/>
            <person name="Ruiz-Duenas F.J."/>
            <person name="Held B."/>
            <person name="Canessa P."/>
            <person name="Larrondo L.F."/>
            <person name="Schmoll M."/>
            <person name="Druzhinina I.S."/>
            <person name="Kubicek C.P."/>
            <person name="Gaskell J.A."/>
            <person name="Kersten P."/>
            <person name="St John F."/>
            <person name="Glasner J."/>
            <person name="Sabat G."/>
            <person name="Splinter BonDurant S."/>
            <person name="Syed K."/>
            <person name="Yadav J."/>
            <person name="Mgbeahuruike A.C."/>
            <person name="Kovalchuk A."/>
            <person name="Asiegbu F.O."/>
            <person name="Lackner G."/>
            <person name="Hoffmeister D."/>
            <person name="Rencoret J."/>
            <person name="Gutierrez A."/>
            <person name="Sun H."/>
            <person name="Lindquist E."/>
            <person name="Barry K."/>
            <person name="Riley R."/>
            <person name="Grigoriev I.V."/>
            <person name="Henrissat B."/>
            <person name="Kues U."/>
            <person name="Berka R.M."/>
            <person name="Martinez A.T."/>
            <person name="Covert S.F."/>
            <person name="Blanchette R.A."/>
            <person name="Cullen D."/>
        </authorList>
    </citation>
    <scope>NUCLEOTIDE SEQUENCE [LARGE SCALE GENOMIC DNA]</scope>
    <source>
        <strain evidence="2 3">11061_1 CR5-6</strain>
    </source>
</reference>
<feature type="compositionally biased region" description="Polar residues" evidence="1">
    <location>
        <begin position="503"/>
        <end position="525"/>
    </location>
</feature>
<dbReference type="InterPro" id="IPR014848">
    <property type="entry name" value="Rgp1"/>
</dbReference>
<proteinExistence type="predicted"/>
<dbReference type="Pfam" id="PF08737">
    <property type="entry name" value="Rgp1"/>
    <property type="match status" value="1"/>
</dbReference>
<dbReference type="AlphaFoldDB" id="A0A0C3S148"/>
<feature type="region of interest" description="Disordered" evidence="1">
    <location>
        <begin position="396"/>
        <end position="437"/>
    </location>
</feature>
<feature type="region of interest" description="Disordered" evidence="1">
    <location>
        <begin position="503"/>
        <end position="531"/>
    </location>
</feature>